<dbReference type="Proteomes" id="UP000002358">
    <property type="component" value="Chromosome 4"/>
</dbReference>
<accession>A0A7M7QF23</accession>
<proteinExistence type="predicted"/>
<dbReference type="GeneID" id="116417447"/>
<protein>
    <submittedName>
        <fullName evidence="2">Uncharacterized protein</fullName>
    </submittedName>
</protein>
<feature type="region of interest" description="Disordered" evidence="1">
    <location>
        <begin position="835"/>
        <end position="857"/>
    </location>
</feature>
<evidence type="ECO:0000313" key="2">
    <source>
        <dbReference type="EnsemblMetazoa" id="XP_031786434"/>
    </source>
</evidence>
<feature type="compositionally biased region" description="Basic and acidic residues" evidence="1">
    <location>
        <begin position="354"/>
        <end position="372"/>
    </location>
</feature>
<feature type="compositionally biased region" description="Basic and acidic residues" evidence="1">
    <location>
        <begin position="836"/>
        <end position="846"/>
    </location>
</feature>
<feature type="compositionally biased region" description="Low complexity" evidence="1">
    <location>
        <begin position="130"/>
        <end position="146"/>
    </location>
</feature>
<feature type="region of interest" description="Disordered" evidence="1">
    <location>
        <begin position="214"/>
        <end position="276"/>
    </location>
</feature>
<dbReference type="RefSeq" id="XP_031786434.1">
    <property type="nucleotide sequence ID" value="XM_031930574.1"/>
</dbReference>
<feature type="compositionally biased region" description="Basic residues" evidence="1">
    <location>
        <begin position="684"/>
        <end position="695"/>
    </location>
</feature>
<feature type="compositionally biased region" description="Basic and acidic residues" evidence="1">
    <location>
        <begin position="257"/>
        <end position="274"/>
    </location>
</feature>
<feature type="compositionally biased region" description="Polar residues" evidence="1">
    <location>
        <begin position="147"/>
        <end position="165"/>
    </location>
</feature>
<dbReference type="InParanoid" id="A0A7M7QF23"/>
<feature type="region of interest" description="Disordered" evidence="1">
    <location>
        <begin position="130"/>
        <end position="199"/>
    </location>
</feature>
<feature type="region of interest" description="Disordered" evidence="1">
    <location>
        <begin position="352"/>
        <end position="372"/>
    </location>
</feature>
<feature type="compositionally biased region" description="Low complexity" evidence="1">
    <location>
        <begin position="847"/>
        <end position="856"/>
    </location>
</feature>
<feature type="region of interest" description="Disordered" evidence="1">
    <location>
        <begin position="658"/>
        <end position="731"/>
    </location>
</feature>
<keyword evidence="3" id="KW-1185">Reference proteome</keyword>
<sequence length="1030" mass="115135">ESELRDELWFIEFGRGAALPLTPEEAPVDGEPVVPCAQGRVIIETARPAPPYFATCSTYRRQIMEQHLSSLASATTQADVVPSTSAATVNHQPAIHHHQRSTFIRSATLGPQSPALRPEELRVKPWYATDDTSSASKDSPPAAANAVDQSSCPAYNQSYDPQDSSSNHKETTSSRGVDAISTRTSSIESENPRASVPRKAYMDLSDAIAMLDETCPNPEASPLMTPRTPRTPLTPHPRNKRARSKSSDNSSNYSSERLNERAENAKPQEKERKRPFLKKIGISMTEDRPLLAKLAPMIMGKPYLEKIGPSRAVDKPFLEKIGSSRTLDKFIFDTPKSDKRIPFDTSSRMTIAEEPEKKTPKERRDEIRGFSTGERRRSGKNFLLKMYSFETEDLEDSSLAMKAPHRDPLRGASLDDVLDSGPSSMPRINELCAMTNSDIETPSVSVAELVKCRVTTSEEIISSNSCLNSPMEVMSWGNSPKRRLPRKNHELADANKNGKDNESVPNSPIKRVHSSITPEKVTAVYKDLDGVKNGRPVSEDILDKRKSRHDEFERRGASSDNLTKERVVTPVFAEIGGKDLNNGKGSCNSVVSTSSSVKQLHDRFESQEIFTETYADFKRRTQSNLHTSNALKRLIVREKTISPSFDLGFSSEDAALEKMKSEGSPKVRSKSVENDRKSKDKLDAHHRRSRTRSVLRKQQGVDHSNYPSEPSDHAETTADPSHRRKMVHEPSQETLDLLSELQKVKSLLKTPSIDKTYETDITELKPFPKRILLTDKEFCLSIERENSVRRPSRVNTFELTKSADNNSSEVDTRSKSPVKGPALFEKRCLSLDYADDERSKAEKTEPRALSLASARSPRSEDILEASEIALITCDSKSYSSDVFNTPSDEANEKMIPGISVEKEVQKIENEMKSSKDEGTKKTQETKKSNNALRVSEKIEKVDSTEDYEKTELKPNHCSSETEPQQQQVSPKKVKEQQVGEVASPKATPFRMKKRLGRISVEETVKQESFAVTKVDCKEVAVQKRAKCLPL</sequence>
<feature type="region of interest" description="Disordered" evidence="1">
    <location>
        <begin position="909"/>
        <end position="987"/>
    </location>
</feature>
<dbReference type="KEGG" id="nvi:116417447"/>
<feature type="compositionally biased region" description="Low complexity" evidence="1">
    <location>
        <begin position="222"/>
        <end position="233"/>
    </location>
</feature>
<dbReference type="OrthoDB" id="6144703at2759"/>
<dbReference type="EnsemblMetazoa" id="XM_031930574">
    <property type="protein sequence ID" value="XP_031786434"/>
    <property type="gene ID" value="LOC116417447"/>
</dbReference>
<feature type="compositionally biased region" description="Basic and acidic residues" evidence="1">
    <location>
        <begin position="658"/>
        <end position="683"/>
    </location>
</feature>
<evidence type="ECO:0000256" key="1">
    <source>
        <dbReference type="SAM" id="MobiDB-lite"/>
    </source>
</evidence>
<feature type="region of interest" description="Disordered" evidence="1">
    <location>
        <begin position="491"/>
        <end position="514"/>
    </location>
</feature>
<feature type="compositionally biased region" description="Basic and acidic residues" evidence="1">
    <location>
        <begin position="934"/>
        <end position="954"/>
    </location>
</feature>
<organism evidence="2 3">
    <name type="scientific">Nasonia vitripennis</name>
    <name type="common">Parasitic wasp</name>
    <dbReference type="NCBI Taxonomy" id="7425"/>
    <lineage>
        <taxon>Eukaryota</taxon>
        <taxon>Metazoa</taxon>
        <taxon>Ecdysozoa</taxon>
        <taxon>Arthropoda</taxon>
        <taxon>Hexapoda</taxon>
        <taxon>Insecta</taxon>
        <taxon>Pterygota</taxon>
        <taxon>Neoptera</taxon>
        <taxon>Endopterygota</taxon>
        <taxon>Hymenoptera</taxon>
        <taxon>Apocrita</taxon>
        <taxon>Proctotrupomorpha</taxon>
        <taxon>Chalcidoidea</taxon>
        <taxon>Pteromalidae</taxon>
        <taxon>Pteromalinae</taxon>
        <taxon>Nasonia</taxon>
    </lineage>
</organism>
<reference evidence="2" key="1">
    <citation type="submission" date="2021-01" db="UniProtKB">
        <authorList>
            <consortium name="EnsemblMetazoa"/>
        </authorList>
    </citation>
    <scope>IDENTIFICATION</scope>
</reference>
<feature type="compositionally biased region" description="Basic and acidic residues" evidence="1">
    <location>
        <begin position="491"/>
        <end position="502"/>
    </location>
</feature>
<dbReference type="SMR" id="A0A7M7QF23"/>
<name>A0A7M7QF23_NASVI</name>
<feature type="compositionally biased region" description="Basic and acidic residues" evidence="1">
    <location>
        <begin position="909"/>
        <end position="927"/>
    </location>
</feature>
<dbReference type="AlphaFoldDB" id="A0A7M7QF23"/>
<evidence type="ECO:0000313" key="3">
    <source>
        <dbReference type="Proteomes" id="UP000002358"/>
    </source>
</evidence>